<evidence type="ECO:0000313" key="1">
    <source>
        <dbReference type="EMBL" id="KOF68065.1"/>
    </source>
</evidence>
<proteinExistence type="predicted"/>
<feature type="non-terminal residue" evidence="1">
    <location>
        <position position="77"/>
    </location>
</feature>
<accession>A0A0L8FUG5</accession>
<name>A0A0L8FUG5_OCTBM</name>
<sequence length="77" mass="8935">MTVVNELGKRWESLRVGHENFSNPKQYTVVCSENFNPHCFEVQYSLMKEFGMNRKKRLCPGSVPSLYPKGKPNDLNE</sequence>
<dbReference type="AlphaFoldDB" id="A0A0L8FUG5"/>
<protein>
    <recommendedName>
        <fullName evidence="2">THAP-type domain-containing protein</fullName>
    </recommendedName>
</protein>
<dbReference type="EMBL" id="KQ426583">
    <property type="protein sequence ID" value="KOF68065.1"/>
    <property type="molecule type" value="Genomic_DNA"/>
</dbReference>
<evidence type="ECO:0008006" key="2">
    <source>
        <dbReference type="Google" id="ProtNLM"/>
    </source>
</evidence>
<organism evidence="1">
    <name type="scientific">Octopus bimaculoides</name>
    <name type="common">California two-spotted octopus</name>
    <dbReference type="NCBI Taxonomy" id="37653"/>
    <lineage>
        <taxon>Eukaryota</taxon>
        <taxon>Metazoa</taxon>
        <taxon>Spiralia</taxon>
        <taxon>Lophotrochozoa</taxon>
        <taxon>Mollusca</taxon>
        <taxon>Cephalopoda</taxon>
        <taxon>Coleoidea</taxon>
        <taxon>Octopodiformes</taxon>
        <taxon>Octopoda</taxon>
        <taxon>Incirrata</taxon>
        <taxon>Octopodidae</taxon>
        <taxon>Octopus</taxon>
    </lineage>
</organism>
<gene>
    <name evidence="1" type="ORF">OCBIM_22008218mg</name>
</gene>
<reference evidence="1" key="1">
    <citation type="submission" date="2015-07" db="EMBL/GenBank/DDBJ databases">
        <title>MeaNS - Measles Nucleotide Surveillance Program.</title>
        <authorList>
            <person name="Tran T."/>
            <person name="Druce J."/>
        </authorList>
    </citation>
    <scope>NUCLEOTIDE SEQUENCE</scope>
    <source>
        <strain evidence="1">UCB-OBI-ISO-001</strain>
        <tissue evidence="1">Gonad</tissue>
    </source>
</reference>